<proteinExistence type="inferred from homology"/>
<gene>
    <name evidence="2 3" type="primary">rsfS</name>
    <name evidence="3" type="ORF">FQ775_05675</name>
</gene>
<protein>
    <recommendedName>
        <fullName evidence="2">Ribosomal silencing factor RsfS</fullName>
    </recommendedName>
</protein>
<dbReference type="SUPFAM" id="SSF81301">
    <property type="entry name" value="Nucleotidyltransferase"/>
    <property type="match status" value="1"/>
</dbReference>
<dbReference type="GO" id="GO:0017148">
    <property type="term" value="P:negative regulation of translation"/>
    <property type="evidence" value="ECO:0007669"/>
    <property type="project" value="UniProtKB-UniRule"/>
</dbReference>
<evidence type="ECO:0000313" key="4">
    <source>
        <dbReference type="Proteomes" id="UP000321389"/>
    </source>
</evidence>
<dbReference type="PANTHER" id="PTHR21043:SF0">
    <property type="entry name" value="MITOCHONDRIAL ASSEMBLY OF RIBOSOMAL LARGE SUBUNIT PROTEIN 1"/>
    <property type="match status" value="1"/>
</dbReference>
<keyword evidence="2" id="KW-0963">Cytoplasm</keyword>
<comment type="subcellular location">
    <subcellularLocation>
        <location evidence="2">Cytoplasm</location>
    </subcellularLocation>
</comment>
<dbReference type="NCBIfam" id="TIGR00090">
    <property type="entry name" value="rsfS_iojap_ybeB"/>
    <property type="match status" value="1"/>
</dbReference>
<organism evidence="3 4">
    <name type="scientific">Nitratireductor mangrovi</name>
    <dbReference type="NCBI Taxonomy" id="2599600"/>
    <lineage>
        <taxon>Bacteria</taxon>
        <taxon>Pseudomonadati</taxon>
        <taxon>Pseudomonadota</taxon>
        <taxon>Alphaproteobacteria</taxon>
        <taxon>Hyphomicrobiales</taxon>
        <taxon>Phyllobacteriaceae</taxon>
        <taxon>Nitratireductor</taxon>
    </lineage>
</organism>
<dbReference type="Gene3D" id="3.30.460.10">
    <property type="entry name" value="Beta Polymerase, domain 2"/>
    <property type="match status" value="1"/>
</dbReference>
<dbReference type="RefSeq" id="WP_146298556.1">
    <property type="nucleotide sequence ID" value="NZ_CP042301.2"/>
</dbReference>
<dbReference type="OrthoDB" id="9793681at2"/>
<dbReference type="PANTHER" id="PTHR21043">
    <property type="entry name" value="IOJAP SUPERFAMILY ORTHOLOG"/>
    <property type="match status" value="1"/>
</dbReference>
<name>A0A5B8KWE2_9HYPH</name>
<reference evidence="3" key="1">
    <citation type="submission" date="2020-04" db="EMBL/GenBank/DDBJ databases">
        <title>Nitratireductor sp. nov. isolated from mangrove soil.</title>
        <authorList>
            <person name="Ye Y."/>
        </authorList>
    </citation>
    <scope>NUCLEOTIDE SEQUENCE</scope>
    <source>
        <strain evidence="3">SY7</strain>
    </source>
</reference>
<dbReference type="KEGG" id="niy:FQ775_05675"/>
<dbReference type="Proteomes" id="UP000321389">
    <property type="component" value="Chromosome"/>
</dbReference>
<dbReference type="GO" id="GO:0090071">
    <property type="term" value="P:negative regulation of ribosome biogenesis"/>
    <property type="evidence" value="ECO:0007669"/>
    <property type="project" value="UniProtKB-UniRule"/>
</dbReference>
<evidence type="ECO:0000256" key="2">
    <source>
        <dbReference type="HAMAP-Rule" id="MF_01477"/>
    </source>
</evidence>
<dbReference type="Pfam" id="PF02410">
    <property type="entry name" value="RsfS"/>
    <property type="match status" value="1"/>
</dbReference>
<evidence type="ECO:0000313" key="3">
    <source>
        <dbReference type="EMBL" id="QDY99902.1"/>
    </source>
</evidence>
<comment type="subunit">
    <text evidence="2">Interacts with ribosomal protein uL14 (rplN).</text>
</comment>
<keyword evidence="2" id="KW-0678">Repressor</keyword>
<keyword evidence="2" id="KW-0810">Translation regulation</keyword>
<dbReference type="GO" id="GO:0042256">
    <property type="term" value="P:cytosolic ribosome assembly"/>
    <property type="evidence" value="ECO:0007669"/>
    <property type="project" value="UniProtKB-UniRule"/>
</dbReference>
<sequence length="124" mass="13468">MPSPAGMSRDGQSHALKTVLESLEDSKAENIVSIDIQGKSSLGDYMVVASGRSNRHVGAVSDHLIKALKDAGLGNARVEGLGSADWVLIDAGDIIVHVFRPEVREFYNIEKMWQAPDLEDETVH</sequence>
<keyword evidence="4" id="KW-1185">Reference proteome</keyword>
<dbReference type="EMBL" id="CP042301">
    <property type="protein sequence ID" value="QDY99902.1"/>
    <property type="molecule type" value="Genomic_DNA"/>
</dbReference>
<dbReference type="InterPro" id="IPR004394">
    <property type="entry name" value="Iojap/RsfS/C7orf30"/>
</dbReference>
<dbReference type="HAMAP" id="MF_01477">
    <property type="entry name" value="Iojap_RsfS"/>
    <property type="match status" value="1"/>
</dbReference>
<comment type="function">
    <text evidence="2">Functions as a ribosomal silencing factor. Interacts with ribosomal protein uL14 (rplN), blocking formation of intersubunit bridge B8. Prevents association of the 30S and 50S ribosomal subunits and the formation of functional ribosomes, thus repressing translation.</text>
</comment>
<dbReference type="GO" id="GO:0043023">
    <property type="term" value="F:ribosomal large subunit binding"/>
    <property type="evidence" value="ECO:0007669"/>
    <property type="project" value="TreeGrafter"/>
</dbReference>
<accession>A0A5B8KWE2</accession>
<dbReference type="AlphaFoldDB" id="A0A5B8KWE2"/>
<dbReference type="GO" id="GO:0005737">
    <property type="term" value="C:cytoplasm"/>
    <property type="evidence" value="ECO:0007669"/>
    <property type="project" value="UniProtKB-SubCell"/>
</dbReference>
<comment type="similarity">
    <text evidence="1 2">Belongs to the Iojap/RsfS family.</text>
</comment>
<dbReference type="InterPro" id="IPR043519">
    <property type="entry name" value="NT_sf"/>
</dbReference>
<evidence type="ECO:0000256" key="1">
    <source>
        <dbReference type="ARBA" id="ARBA00010574"/>
    </source>
</evidence>